<evidence type="ECO:0000313" key="17">
    <source>
        <dbReference type="EMBL" id="PWV79185.1"/>
    </source>
</evidence>
<gene>
    <name evidence="17" type="ORF">DFR69_102247</name>
</gene>
<dbReference type="InterPro" id="IPR013011">
    <property type="entry name" value="PTS_EIIB_2"/>
</dbReference>
<dbReference type="InterPro" id="IPR003501">
    <property type="entry name" value="PTS_EIIB_2/3"/>
</dbReference>
<keyword evidence="11 13" id="KW-0472">Membrane</keyword>
<dbReference type="InterPro" id="IPR002178">
    <property type="entry name" value="PTS_EIIA_type-2_dom"/>
</dbReference>
<keyword evidence="18" id="KW-1185">Reference proteome</keyword>
<dbReference type="GO" id="GO:0016301">
    <property type="term" value="F:kinase activity"/>
    <property type="evidence" value="ECO:0007669"/>
    <property type="project" value="UniProtKB-KW"/>
</dbReference>
<evidence type="ECO:0000313" key="18">
    <source>
        <dbReference type="Proteomes" id="UP000246410"/>
    </source>
</evidence>
<evidence type="ECO:0000256" key="1">
    <source>
        <dbReference type="ARBA" id="ARBA00004429"/>
    </source>
</evidence>
<dbReference type="InterPro" id="IPR006327">
    <property type="entry name" value="PTS_IIC_fruc"/>
</dbReference>
<dbReference type="NCBIfam" id="TIGR01427">
    <property type="entry name" value="PTS_IIC_fructo"/>
    <property type="match status" value="1"/>
</dbReference>
<dbReference type="PROSITE" id="PS51094">
    <property type="entry name" value="PTS_EIIA_TYPE_2"/>
    <property type="match status" value="1"/>
</dbReference>
<keyword evidence="5" id="KW-0762">Sugar transport</keyword>
<dbReference type="SUPFAM" id="SSF52794">
    <property type="entry name" value="PTS system IIB component-like"/>
    <property type="match status" value="1"/>
</dbReference>
<evidence type="ECO:0000259" key="16">
    <source>
        <dbReference type="PROSITE" id="PS51104"/>
    </source>
</evidence>
<evidence type="ECO:0000256" key="12">
    <source>
        <dbReference type="SAM" id="MobiDB-lite"/>
    </source>
</evidence>
<keyword evidence="3" id="KW-1003">Cell membrane</keyword>
<evidence type="ECO:0000256" key="9">
    <source>
        <dbReference type="ARBA" id="ARBA00022777"/>
    </source>
</evidence>
<dbReference type="AlphaFoldDB" id="A0A317NVW8"/>
<keyword evidence="10 13" id="KW-1133">Transmembrane helix</keyword>
<dbReference type="NCBIfam" id="TIGR00829">
    <property type="entry name" value="FRU"/>
    <property type="match status" value="1"/>
</dbReference>
<dbReference type="CDD" id="cd05569">
    <property type="entry name" value="PTS_IIB_fructose"/>
    <property type="match status" value="1"/>
</dbReference>
<dbReference type="PANTHER" id="PTHR30505:SF0">
    <property type="entry name" value="FRUCTOSE-LIKE PTS SYSTEM EIIBC COMPONENT-RELATED"/>
    <property type="match status" value="1"/>
</dbReference>
<keyword evidence="8 13" id="KW-0812">Transmembrane</keyword>
<dbReference type="Pfam" id="PF02302">
    <property type="entry name" value="PTS_IIB"/>
    <property type="match status" value="1"/>
</dbReference>
<dbReference type="RefSeq" id="WP_110036359.1">
    <property type="nucleotide sequence ID" value="NZ_QGTL01000002.1"/>
</dbReference>
<feature type="transmembrane region" description="Helical" evidence="13">
    <location>
        <begin position="709"/>
        <end position="727"/>
    </location>
</feature>
<dbReference type="EMBL" id="QGTL01000002">
    <property type="protein sequence ID" value="PWV79185.1"/>
    <property type="molecule type" value="Genomic_DNA"/>
</dbReference>
<dbReference type="GO" id="GO:0022877">
    <property type="term" value="F:protein-N(PI)-phosphohistidine-fructose phosphotransferase system transporter activity"/>
    <property type="evidence" value="ECO:0007669"/>
    <property type="project" value="InterPro"/>
</dbReference>
<comment type="caution">
    <text evidence="17">The sequence shown here is derived from an EMBL/GenBank/DDBJ whole genome shotgun (WGS) entry which is preliminary data.</text>
</comment>
<evidence type="ECO:0000256" key="11">
    <source>
        <dbReference type="ARBA" id="ARBA00023136"/>
    </source>
</evidence>
<dbReference type="PANTHER" id="PTHR30505">
    <property type="entry name" value="FRUCTOSE-LIKE PERMEASE"/>
    <property type="match status" value="1"/>
</dbReference>
<dbReference type="InterPro" id="IPR050864">
    <property type="entry name" value="Bacterial_PTS_Sugar_Transport"/>
</dbReference>
<sequence length="784" mass="76153">MADSIITTDLITLDADLGADKNAVITALADTLATAGRASDAAGVTRAALDREAQSATGLPGGIAIPHCRSAAVTTASLAFARLSPKVDFGAPDGPADLVFLIAAPEGAGAEHMKLLSSLARALVRPAFVADLRAASTPAEVVVLVDGVINPPAAAAGPSGAAAGSPSTSAGSGDAAADSPSAAAGSGAAAAGSGGTAAASTAGTAAGSPAAGEAASEHGGAGTDTGNAVTGDAVAADSNATVGGGAATGATGVTGASGQSAGATPGTGTGSVPAGTSSAAEAQQEGGRTSDTASGSRRKIVAVTACPTGIAHTYMAADSLVAAGERAGVDVVVETQGSSGGDKLDPAVIAAADAVIFATDVGVKDRGRFAGKPVVESGVKRAINEPDTMIAEAVTASTSAGAATVGGTVPAPSQAAAKGLGWGSRLRQILLTGVSYMIPFVAAGGLLIALSFLLGGYEISDSAKDIVLNNSITDLPDGGLATYFGAVLFQIGSLAFSFLVPALAGYIAFAIADRPGLAPGFTAGAIAVFVGAGFLGGLVGGLVAGFAALWVGKLPVPTWARGLMPVVVIPLLASLIVGVAMFVLLGKPLAAVTNGLTDWLNGLSGTSAIALGVILGVMMCFDLGGPVNKAAYAFAVAGLSVTDPASLRIMAAVMAAGMVPPLAMALSTTVRPRLYTEAERENGKAAWLLGASFISEGAIPFAAADPLRVLPSMMVGGAVTGGLVMATSVELSAPHGGIFVFFAIQPLVWFVVSLLVGTAVAAVCVTLAKEFTRRQSASPVLTTA</sequence>
<dbReference type="Gene3D" id="3.40.50.2300">
    <property type="match status" value="1"/>
</dbReference>
<evidence type="ECO:0000256" key="2">
    <source>
        <dbReference type="ARBA" id="ARBA00022448"/>
    </source>
</evidence>
<feature type="domain" description="PTS EIIB type-2" evidence="15">
    <location>
        <begin position="300"/>
        <end position="395"/>
    </location>
</feature>
<dbReference type="Proteomes" id="UP000246410">
    <property type="component" value="Unassembled WGS sequence"/>
</dbReference>
<dbReference type="GO" id="GO:0009401">
    <property type="term" value="P:phosphoenolpyruvate-dependent sugar phosphotransferase system"/>
    <property type="evidence" value="ECO:0007669"/>
    <property type="project" value="UniProtKB-KW"/>
</dbReference>
<protein>
    <submittedName>
        <fullName evidence="17">PTS system fructose-specific IIC component</fullName>
    </submittedName>
</protein>
<evidence type="ECO:0000256" key="7">
    <source>
        <dbReference type="ARBA" id="ARBA00022683"/>
    </source>
</evidence>
<accession>A0A317NVW8</accession>
<feature type="compositionally biased region" description="Low complexity" evidence="12">
    <location>
        <begin position="254"/>
        <end position="280"/>
    </location>
</feature>
<dbReference type="NCBIfam" id="TIGR00848">
    <property type="entry name" value="fruA"/>
    <property type="match status" value="1"/>
</dbReference>
<feature type="region of interest" description="Disordered" evidence="12">
    <location>
        <begin position="254"/>
        <end position="297"/>
    </location>
</feature>
<dbReference type="InterPro" id="IPR003353">
    <property type="entry name" value="PTS_IIB_fruc"/>
</dbReference>
<dbReference type="Gene3D" id="3.40.930.10">
    <property type="entry name" value="Mannitol-specific EII, Chain A"/>
    <property type="match status" value="1"/>
</dbReference>
<feature type="domain" description="PTS EIIA type-2" evidence="14">
    <location>
        <begin position="4"/>
        <end position="148"/>
    </location>
</feature>
<feature type="domain" description="PTS EIIC type-2" evidence="16">
    <location>
        <begin position="426"/>
        <end position="778"/>
    </location>
</feature>
<dbReference type="GO" id="GO:0090563">
    <property type="term" value="F:protein-phosphocysteine-sugar phosphotransferase activity"/>
    <property type="evidence" value="ECO:0007669"/>
    <property type="project" value="TreeGrafter"/>
</dbReference>
<comment type="subcellular location">
    <subcellularLocation>
        <location evidence="1">Cell inner membrane</location>
        <topology evidence="1">Multi-pass membrane protein</topology>
    </subcellularLocation>
</comment>
<feature type="transmembrane region" description="Helical" evidence="13">
    <location>
        <begin position="645"/>
        <end position="665"/>
    </location>
</feature>
<keyword evidence="6" id="KW-0808">Transferase</keyword>
<feature type="transmembrane region" description="Helical" evidence="13">
    <location>
        <begin position="747"/>
        <end position="768"/>
    </location>
</feature>
<evidence type="ECO:0000256" key="5">
    <source>
        <dbReference type="ARBA" id="ARBA00022597"/>
    </source>
</evidence>
<proteinExistence type="predicted"/>
<evidence type="ECO:0000259" key="15">
    <source>
        <dbReference type="PROSITE" id="PS51099"/>
    </source>
</evidence>
<evidence type="ECO:0000256" key="13">
    <source>
        <dbReference type="SAM" id="Phobius"/>
    </source>
</evidence>
<reference evidence="17 18" key="1">
    <citation type="submission" date="2018-05" db="EMBL/GenBank/DDBJ databases">
        <title>Genomic Encyclopedia of Type Strains, Phase IV (KMG-IV): sequencing the most valuable type-strain genomes for metagenomic binning, comparative biology and taxonomic classification.</title>
        <authorList>
            <person name="Goeker M."/>
        </authorList>
    </citation>
    <scope>NUCLEOTIDE SEQUENCE [LARGE SCALE GENOMIC DNA]</scope>
    <source>
        <strain evidence="17 18">DSM 44717</strain>
    </source>
</reference>
<dbReference type="Pfam" id="PF00359">
    <property type="entry name" value="PTS_EIIA_2"/>
    <property type="match status" value="1"/>
</dbReference>
<dbReference type="SUPFAM" id="SSF55804">
    <property type="entry name" value="Phoshotransferase/anion transport protein"/>
    <property type="match status" value="1"/>
</dbReference>
<dbReference type="InterPro" id="IPR036095">
    <property type="entry name" value="PTS_EIIB-like_sf"/>
</dbReference>
<dbReference type="InterPro" id="IPR016152">
    <property type="entry name" value="PTrfase/Anion_transptr"/>
</dbReference>
<dbReference type="GO" id="GO:0005351">
    <property type="term" value="F:carbohydrate:proton symporter activity"/>
    <property type="evidence" value="ECO:0007669"/>
    <property type="project" value="InterPro"/>
</dbReference>
<dbReference type="InterPro" id="IPR004715">
    <property type="entry name" value="PTS_IIA_fruc"/>
</dbReference>
<evidence type="ECO:0000256" key="3">
    <source>
        <dbReference type="ARBA" id="ARBA00022475"/>
    </source>
</evidence>
<name>A0A317NVW8_9NOCA</name>
<dbReference type="InterPro" id="IPR013014">
    <property type="entry name" value="PTS_EIIC_2"/>
</dbReference>
<feature type="compositionally biased region" description="Polar residues" evidence="12">
    <location>
        <begin position="286"/>
        <end position="295"/>
    </location>
</feature>
<feature type="transmembrane region" description="Helical" evidence="13">
    <location>
        <begin position="563"/>
        <end position="585"/>
    </location>
</feature>
<feature type="transmembrane region" description="Helical" evidence="13">
    <location>
        <begin position="521"/>
        <end position="551"/>
    </location>
</feature>
<dbReference type="PROSITE" id="PS51104">
    <property type="entry name" value="PTS_EIIC_TYPE_2"/>
    <property type="match status" value="1"/>
</dbReference>
<dbReference type="CDD" id="cd00211">
    <property type="entry name" value="PTS_IIA_fru"/>
    <property type="match status" value="1"/>
</dbReference>
<feature type="transmembrane region" description="Helical" evidence="13">
    <location>
        <begin position="685"/>
        <end position="702"/>
    </location>
</feature>
<feature type="transmembrane region" description="Helical" evidence="13">
    <location>
        <begin position="480"/>
        <end position="509"/>
    </location>
</feature>
<dbReference type="PROSITE" id="PS51099">
    <property type="entry name" value="PTS_EIIB_TYPE_2"/>
    <property type="match status" value="1"/>
</dbReference>
<feature type="transmembrane region" description="Helical" evidence="13">
    <location>
        <begin position="436"/>
        <end position="459"/>
    </location>
</feature>
<feature type="transmembrane region" description="Helical" evidence="13">
    <location>
        <begin position="605"/>
        <end position="624"/>
    </location>
</feature>
<evidence type="ECO:0000256" key="8">
    <source>
        <dbReference type="ARBA" id="ARBA00022692"/>
    </source>
</evidence>
<keyword evidence="7" id="KW-0598">Phosphotransferase system</keyword>
<evidence type="ECO:0000256" key="10">
    <source>
        <dbReference type="ARBA" id="ARBA00022989"/>
    </source>
</evidence>
<evidence type="ECO:0000256" key="4">
    <source>
        <dbReference type="ARBA" id="ARBA00022553"/>
    </source>
</evidence>
<evidence type="ECO:0000259" key="14">
    <source>
        <dbReference type="PROSITE" id="PS51094"/>
    </source>
</evidence>
<feature type="region of interest" description="Disordered" evidence="12">
    <location>
        <begin position="155"/>
        <end position="228"/>
    </location>
</feature>
<feature type="compositionally biased region" description="Low complexity" evidence="12">
    <location>
        <begin position="155"/>
        <end position="218"/>
    </location>
</feature>
<keyword evidence="9" id="KW-0418">Kinase</keyword>
<evidence type="ECO:0000256" key="6">
    <source>
        <dbReference type="ARBA" id="ARBA00022679"/>
    </source>
</evidence>
<keyword evidence="2" id="KW-0813">Transport</keyword>
<organism evidence="17 18">
    <name type="scientific">Nocardia neocaledoniensis</name>
    <dbReference type="NCBI Taxonomy" id="236511"/>
    <lineage>
        <taxon>Bacteria</taxon>
        <taxon>Bacillati</taxon>
        <taxon>Actinomycetota</taxon>
        <taxon>Actinomycetes</taxon>
        <taxon>Mycobacteriales</taxon>
        <taxon>Nocardiaceae</taxon>
        <taxon>Nocardia</taxon>
    </lineage>
</organism>
<dbReference type="GO" id="GO:0005886">
    <property type="term" value="C:plasma membrane"/>
    <property type="evidence" value="ECO:0007669"/>
    <property type="project" value="UniProtKB-SubCell"/>
</dbReference>
<keyword evidence="4" id="KW-0597">Phosphoprotein</keyword>